<reference evidence="2" key="1">
    <citation type="journal article" date="2019" name="Int. J. Syst. Evol. Microbiol.">
        <title>The Global Catalogue of Microorganisms (GCM) 10K type strain sequencing project: providing services to taxonomists for standard genome sequencing and annotation.</title>
        <authorList>
            <consortium name="The Broad Institute Genomics Platform"/>
            <consortium name="The Broad Institute Genome Sequencing Center for Infectious Disease"/>
            <person name="Wu L."/>
            <person name="Ma J."/>
        </authorList>
    </citation>
    <scope>NUCLEOTIDE SEQUENCE [LARGE SCALE GENOMIC DNA]</scope>
    <source>
        <strain evidence="2">JCM 4416</strain>
    </source>
</reference>
<organism evidence="1 2">
    <name type="scientific">Streptomyces pseudogriseolus</name>
    <name type="common">Streptomyces gancidicus</name>
    <name type="synonym">Streptomyces rubiginosus</name>
    <dbReference type="NCBI Taxonomy" id="36817"/>
    <lineage>
        <taxon>Bacteria</taxon>
        <taxon>Bacillati</taxon>
        <taxon>Actinomycetota</taxon>
        <taxon>Actinomycetes</taxon>
        <taxon>Kitasatosporales</taxon>
        <taxon>Streptomycetaceae</taxon>
        <taxon>Streptomyces</taxon>
        <taxon>Streptomyces pseudogriseolus group</taxon>
    </lineage>
</organism>
<protein>
    <submittedName>
        <fullName evidence="1">Uncharacterized protein</fullName>
    </submittedName>
</protein>
<sequence length="231" mass="26044">MGVVAGVVARVRRGGQGVGQIDTRLFLRQFGWDDFWCGTLLGGCGRPLRPKRYVTRVCHFAHEANPGRDECHRTTHSADSADHLFIKAHATRWLAAHGHEVRGELRTLGHCHGDAVDFRLPRTDMFLRFELHSEDYRTWRKAADSLGAKEGRIEWVCGQGDHLARDMLARRGYALLVRCETEGNDRRVYIGTLTDGRETAWEPLVDQCRMTDKGLVTPTLGTLRAGGVVRR</sequence>
<evidence type="ECO:0000313" key="1">
    <source>
        <dbReference type="EMBL" id="GGS29015.1"/>
    </source>
</evidence>
<keyword evidence="2" id="KW-1185">Reference proteome</keyword>
<gene>
    <name evidence="1" type="ORF">GCM10010285_04290</name>
</gene>
<dbReference type="EMBL" id="BMTX01000001">
    <property type="protein sequence ID" value="GGS29015.1"/>
    <property type="molecule type" value="Genomic_DNA"/>
</dbReference>
<comment type="caution">
    <text evidence="1">The sequence shown here is derived from an EMBL/GenBank/DDBJ whole genome shotgun (WGS) entry which is preliminary data.</text>
</comment>
<name>A0ABQ2SJT0_STREZ</name>
<accession>A0ABQ2SJT0</accession>
<proteinExistence type="predicted"/>
<evidence type="ECO:0000313" key="2">
    <source>
        <dbReference type="Proteomes" id="UP000597853"/>
    </source>
</evidence>
<dbReference type="Proteomes" id="UP000597853">
    <property type="component" value="Unassembled WGS sequence"/>
</dbReference>